<dbReference type="AlphaFoldDB" id="A0A150MMY4"/>
<evidence type="ECO:0000313" key="2">
    <source>
        <dbReference type="EMBL" id="KYD25722.1"/>
    </source>
</evidence>
<dbReference type="PRINTS" id="PR00379">
    <property type="entry name" value="INTEIN"/>
</dbReference>
<dbReference type="Pfam" id="PF06056">
    <property type="entry name" value="Terminase_5"/>
    <property type="match status" value="1"/>
</dbReference>
<dbReference type="InterPro" id="IPR006142">
    <property type="entry name" value="INTEIN"/>
</dbReference>
<dbReference type="InterPro" id="IPR010332">
    <property type="entry name" value="ATPase_terminase-su_N"/>
</dbReference>
<dbReference type="PATRIC" id="fig|153151.4.peg.942"/>
<name>A0A150MMY4_9BACL</name>
<dbReference type="GO" id="GO:0016539">
    <property type="term" value="P:intein-mediated protein splicing"/>
    <property type="evidence" value="ECO:0007669"/>
    <property type="project" value="InterPro"/>
</dbReference>
<proteinExistence type="predicted"/>
<dbReference type="Pfam" id="PF14528">
    <property type="entry name" value="LAGLIDADG_3"/>
    <property type="match status" value="2"/>
</dbReference>
<accession>A0A150MMY4</accession>
<evidence type="ECO:0000259" key="1">
    <source>
        <dbReference type="PROSITE" id="PS50819"/>
    </source>
</evidence>
<dbReference type="Gene3D" id="1.10.10.60">
    <property type="entry name" value="Homeodomain-like"/>
    <property type="match status" value="1"/>
</dbReference>
<protein>
    <recommendedName>
        <fullName evidence="1">DOD-type homing endonuclease domain-containing protein</fullName>
    </recommendedName>
</protein>
<gene>
    <name evidence="2" type="ORF">B4110_2543</name>
</gene>
<dbReference type="SUPFAM" id="SSF55608">
    <property type="entry name" value="Homing endonucleases"/>
    <property type="match status" value="2"/>
</dbReference>
<sequence length="296" mass="34792">MGAMEGVNRNARQRRYEARDKEEIMKKAKYLHEQGYSQVKIAEMLGINRGTLKRWNEEMKMFEIRKPGEAGKLANKKYNYNENYFSDIKTPNQAYLVGYILGDGTIFDRKKSKRLILTLAEEDKQLLYDIAKELNMKEAVKFRKRNAPNEQNKYSLIINSTKMCNDLIRLGVIPQKTGNEPWIEFNNDELQWSFLRGVFDADGNIRVYKRYYQDRDKIYLKVRFGITGSRQLLEGILKFLKSKGIAQNVNSLTEKEGCFDLHVSSIKDVKKLFHHLYQHGDIKLNRKYETFSSLMI</sequence>
<dbReference type="Gene3D" id="3.10.28.10">
    <property type="entry name" value="Homing endonucleases"/>
    <property type="match status" value="2"/>
</dbReference>
<organism evidence="2 3">
    <name type="scientific">Parageobacillus toebii</name>
    <dbReference type="NCBI Taxonomy" id="153151"/>
    <lineage>
        <taxon>Bacteria</taxon>
        <taxon>Bacillati</taxon>
        <taxon>Bacillota</taxon>
        <taxon>Bacilli</taxon>
        <taxon>Bacillales</taxon>
        <taxon>Anoxybacillaceae</taxon>
        <taxon>Parageobacillus</taxon>
    </lineage>
</organism>
<dbReference type="InterPro" id="IPR004042">
    <property type="entry name" value="Intein_endonuc_central"/>
</dbReference>
<dbReference type="Proteomes" id="UP000075324">
    <property type="component" value="Unassembled WGS sequence"/>
</dbReference>
<reference evidence="2 3" key="1">
    <citation type="submission" date="2016-01" db="EMBL/GenBank/DDBJ databases">
        <title>Draft Genome Sequences of Seven Thermophilic Sporeformers Isolated from Foods.</title>
        <authorList>
            <person name="Berendsen E.M."/>
            <person name="Wells-Bennik M.H."/>
            <person name="Krawcyk A.O."/>
            <person name="De Jong A."/>
            <person name="Holsappel S."/>
            <person name="Eijlander R.T."/>
            <person name="Kuipers O.P."/>
        </authorList>
    </citation>
    <scope>NUCLEOTIDE SEQUENCE [LARGE SCALE GENOMIC DNA]</scope>
    <source>
        <strain evidence="2 3">B4110</strain>
    </source>
</reference>
<feature type="domain" description="DOD-type homing endonuclease" evidence="1">
    <location>
        <begin position="96"/>
        <end position="245"/>
    </location>
</feature>
<dbReference type="InterPro" id="IPR004860">
    <property type="entry name" value="LAGLIDADG_dom"/>
</dbReference>
<dbReference type="GO" id="GO:0004519">
    <property type="term" value="F:endonuclease activity"/>
    <property type="evidence" value="ECO:0007669"/>
    <property type="project" value="InterPro"/>
</dbReference>
<evidence type="ECO:0000313" key="3">
    <source>
        <dbReference type="Proteomes" id="UP000075324"/>
    </source>
</evidence>
<comment type="caution">
    <text evidence="2">The sequence shown here is derived from an EMBL/GenBank/DDBJ whole genome shotgun (WGS) entry which is preliminary data.</text>
</comment>
<dbReference type="InterPro" id="IPR027434">
    <property type="entry name" value="Homing_endonucl"/>
</dbReference>
<dbReference type="PROSITE" id="PS50819">
    <property type="entry name" value="INTEIN_ENDONUCLEASE"/>
    <property type="match status" value="1"/>
</dbReference>
<dbReference type="EMBL" id="LQYW01000132">
    <property type="protein sequence ID" value="KYD25722.1"/>
    <property type="molecule type" value="Genomic_DNA"/>
</dbReference>